<dbReference type="Proteomes" id="UP001623348">
    <property type="component" value="Unassembled WGS sequence"/>
</dbReference>
<protein>
    <submittedName>
        <fullName evidence="1">Uncharacterized protein</fullName>
    </submittedName>
</protein>
<organism evidence="1 2">
    <name type="scientific">Grus japonensis</name>
    <name type="common">Japanese crane</name>
    <name type="synonym">Red-crowned crane</name>
    <dbReference type="NCBI Taxonomy" id="30415"/>
    <lineage>
        <taxon>Eukaryota</taxon>
        <taxon>Metazoa</taxon>
        <taxon>Chordata</taxon>
        <taxon>Craniata</taxon>
        <taxon>Vertebrata</taxon>
        <taxon>Euteleostomi</taxon>
        <taxon>Archelosauria</taxon>
        <taxon>Archosauria</taxon>
        <taxon>Dinosauria</taxon>
        <taxon>Saurischia</taxon>
        <taxon>Theropoda</taxon>
        <taxon>Coelurosauria</taxon>
        <taxon>Aves</taxon>
        <taxon>Neognathae</taxon>
        <taxon>Neoaves</taxon>
        <taxon>Gruiformes</taxon>
        <taxon>Gruidae</taxon>
        <taxon>Grus</taxon>
    </lineage>
</organism>
<sequence length="139" mass="16219">MSKEKASPQGISITKLIRGLEHLSYEDRLRELGLFRLEKRRLWEDLIAAFQYLKGPTGKLEKDWLQGHGVIGQGLMALWWVDPGWGPGAHQSRAITPLVHQTGEKKYNEKLMGRDKDRERSPTNYHQEQNRLNLERKFI</sequence>
<comment type="caution">
    <text evidence="1">The sequence shown here is derived from an EMBL/GenBank/DDBJ whole genome shotgun (WGS) entry which is preliminary data.</text>
</comment>
<evidence type="ECO:0000313" key="2">
    <source>
        <dbReference type="Proteomes" id="UP001623348"/>
    </source>
</evidence>
<accession>A0ABC9WCD3</accession>
<reference evidence="1 2" key="1">
    <citation type="submission" date="2024-06" db="EMBL/GenBank/DDBJ databases">
        <title>The draft genome of Grus japonensis, version 3.</title>
        <authorList>
            <person name="Nabeshima K."/>
            <person name="Suzuki S."/>
            <person name="Onuma M."/>
        </authorList>
    </citation>
    <scope>NUCLEOTIDE SEQUENCE [LARGE SCALE GENOMIC DNA]</scope>
    <source>
        <strain evidence="1 2">451A</strain>
    </source>
</reference>
<gene>
    <name evidence="1" type="ORF">GRJ2_000769600</name>
</gene>
<evidence type="ECO:0000313" key="1">
    <source>
        <dbReference type="EMBL" id="GAB0183043.1"/>
    </source>
</evidence>
<dbReference type="EMBL" id="BAAFJT010000002">
    <property type="protein sequence ID" value="GAB0183043.1"/>
    <property type="molecule type" value="Genomic_DNA"/>
</dbReference>
<proteinExistence type="predicted"/>
<name>A0ABC9WCD3_GRUJA</name>
<keyword evidence="2" id="KW-1185">Reference proteome</keyword>
<dbReference type="AlphaFoldDB" id="A0ABC9WCD3"/>